<reference evidence="1" key="1">
    <citation type="submission" date="2020-03" db="EMBL/GenBank/DDBJ databases">
        <title>The deep terrestrial virosphere.</title>
        <authorList>
            <person name="Holmfeldt K."/>
            <person name="Nilsson E."/>
            <person name="Simone D."/>
            <person name="Lopez-Fernandez M."/>
            <person name="Wu X."/>
            <person name="de Brujin I."/>
            <person name="Lundin D."/>
            <person name="Andersson A."/>
            <person name="Bertilsson S."/>
            <person name="Dopson M."/>
        </authorList>
    </citation>
    <scope>NUCLEOTIDE SEQUENCE</scope>
    <source>
        <strain evidence="1">MM415B03857</strain>
    </source>
</reference>
<evidence type="ECO:0000313" key="1">
    <source>
        <dbReference type="EMBL" id="QJA94449.1"/>
    </source>
</evidence>
<dbReference type="AlphaFoldDB" id="A0A6M3LJ92"/>
<name>A0A6M3LJ92_9ZZZZ</name>
<protein>
    <submittedName>
        <fullName evidence="1">Uncharacterized protein</fullName>
    </submittedName>
</protein>
<proteinExistence type="predicted"/>
<organism evidence="1">
    <name type="scientific">viral metagenome</name>
    <dbReference type="NCBI Taxonomy" id="1070528"/>
    <lineage>
        <taxon>unclassified sequences</taxon>
        <taxon>metagenomes</taxon>
        <taxon>organismal metagenomes</taxon>
    </lineage>
</organism>
<sequence>MQKNLPENLFEGFNRTYFPSGYDPFSKREPIKLYIDYFTKITEYDGHLGSSFGGTASSSLNMLLLTIPKKEHFPESEFYQILFNYIYSKLNHRDVDSRITLFNLAYSHYALTGCFEERIVNFFGFCLQKLKNSIQHTDDGDFFEQLFFEMVSSENFLFSTAMKNNLKVEFTGETNLKICISDKYTRKCVIHPDSKIEIIDIKQKHVFNSINSGFYVNEVIFIQKENDTK</sequence>
<dbReference type="EMBL" id="MT143232">
    <property type="protein sequence ID" value="QJA94449.1"/>
    <property type="molecule type" value="Genomic_DNA"/>
</dbReference>
<gene>
    <name evidence="1" type="ORF">MM415B03857_0008</name>
</gene>
<accession>A0A6M3LJ92</accession>